<feature type="active site" evidence="1">
    <location>
        <position position="308"/>
    </location>
</feature>
<dbReference type="InterPro" id="IPR013830">
    <property type="entry name" value="SGNH_hydro"/>
</dbReference>
<feature type="disulfide bond" evidence="2">
    <location>
        <begin position="150"/>
        <end position="161"/>
    </location>
</feature>
<dbReference type="EMBL" id="JAMTCK010000010">
    <property type="protein sequence ID" value="MCP2167521.1"/>
    <property type="molecule type" value="Genomic_DNA"/>
</dbReference>
<proteinExistence type="predicted"/>
<dbReference type="GO" id="GO:0016788">
    <property type="term" value="F:hydrolase activity, acting on ester bonds"/>
    <property type="evidence" value="ECO:0007669"/>
    <property type="project" value="InterPro"/>
</dbReference>
<comment type="caution">
    <text evidence="4">The sequence shown here is derived from an EMBL/GenBank/DDBJ whole genome shotgun (WGS) entry which is preliminary data.</text>
</comment>
<feature type="active site" description="Nucleophile" evidence="1">
    <location>
        <position position="48"/>
    </location>
</feature>
<gene>
    <name evidence="4" type="ORF">LX83_004394</name>
</gene>
<dbReference type="GO" id="GO:0006629">
    <property type="term" value="P:lipid metabolic process"/>
    <property type="evidence" value="ECO:0007669"/>
    <property type="project" value="TreeGrafter"/>
</dbReference>
<dbReference type="InterPro" id="IPR037460">
    <property type="entry name" value="SEST-like"/>
</dbReference>
<organism evidence="4 5">
    <name type="scientific">Goodfellowiella coeruleoviolacea</name>
    <dbReference type="NCBI Taxonomy" id="334858"/>
    <lineage>
        <taxon>Bacteria</taxon>
        <taxon>Bacillati</taxon>
        <taxon>Actinomycetota</taxon>
        <taxon>Actinomycetes</taxon>
        <taxon>Pseudonocardiales</taxon>
        <taxon>Pseudonocardiaceae</taxon>
        <taxon>Goodfellowiella</taxon>
    </lineage>
</organism>
<dbReference type="InterPro" id="IPR036514">
    <property type="entry name" value="SGNH_hydro_sf"/>
</dbReference>
<accession>A0AAE3GFZ9</accession>
<evidence type="ECO:0000259" key="3">
    <source>
        <dbReference type="Pfam" id="PF13472"/>
    </source>
</evidence>
<dbReference type="AlphaFoldDB" id="A0AAE3GFZ9"/>
<keyword evidence="5" id="KW-1185">Reference proteome</keyword>
<dbReference type="PANTHER" id="PTHR37981:SF1">
    <property type="entry name" value="SGNH HYDROLASE-TYPE ESTERASE DOMAIN-CONTAINING PROTEIN"/>
    <property type="match status" value="1"/>
</dbReference>
<reference evidence="4" key="1">
    <citation type="submission" date="2022-06" db="EMBL/GenBank/DDBJ databases">
        <title>Genomic Encyclopedia of Archaeal and Bacterial Type Strains, Phase II (KMG-II): from individual species to whole genera.</title>
        <authorList>
            <person name="Goeker M."/>
        </authorList>
    </citation>
    <scope>NUCLEOTIDE SEQUENCE</scope>
    <source>
        <strain evidence="4">DSM 43935</strain>
    </source>
</reference>
<name>A0AAE3GFZ9_9PSEU</name>
<dbReference type="Pfam" id="PF13472">
    <property type="entry name" value="Lipase_GDSL_2"/>
    <property type="match status" value="1"/>
</dbReference>
<feature type="disulfide bond" evidence="2">
    <location>
        <begin position="70"/>
        <end position="94"/>
    </location>
</feature>
<feature type="domain" description="SGNH hydrolase-type esterase" evidence="3">
    <location>
        <begin position="44"/>
        <end position="315"/>
    </location>
</feature>
<dbReference type="Gene3D" id="3.40.50.1110">
    <property type="entry name" value="SGNH hydrolase"/>
    <property type="match status" value="1"/>
</dbReference>
<dbReference type="RefSeq" id="WP_253774492.1">
    <property type="nucleotide sequence ID" value="NZ_JAMTCK010000010.1"/>
</dbReference>
<evidence type="ECO:0000313" key="4">
    <source>
        <dbReference type="EMBL" id="MCP2167521.1"/>
    </source>
</evidence>
<dbReference type="SUPFAM" id="SSF52266">
    <property type="entry name" value="SGNH hydrolase"/>
    <property type="match status" value="1"/>
</dbReference>
<keyword evidence="2" id="KW-1015">Disulfide bond</keyword>
<evidence type="ECO:0000256" key="2">
    <source>
        <dbReference type="PIRSR" id="PIRSR637460-2"/>
    </source>
</evidence>
<sequence>MRGRAKRVLVITVASVLALLLVVSDRPPAPRIGPGPDAPTAVVALGDSTMAGEGAGDYEPGTRGENGDWCHRSTRALVHRLGVPGVDTTINLACSGANSAQVGLGDAVQYTEPSQAARLGALAREHRVLAVVVAVGANDEPRFADILNRCVQAWLGRGAECGDAMAQEWPLRINAMIPRIERALRDIQSVMRDAGYLDSSYSLVVQSYAAPLAPGFPASLQNFSGCPFRGSDLRWVQETGITQLAEGIRTAARRTGARYLDLSRAGTGHEACTGGEADSGEWFTRLTVDWASLNDQARAGHAMQESFHPNDRGHAQFGRCLGRFLVLPAREAACVPGASGNLDLRITSPTG</sequence>
<dbReference type="PANTHER" id="PTHR37981">
    <property type="entry name" value="LIPASE 2"/>
    <property type="match status" value="1"/>
</dbReference>
<protein>
    <submittedName>
        <fullName evidence="4">GDSL-like Lipase/Acylhydrolase family protein</fullName>
    </submittedName>
</protein>
<dbReference type="Proteomes" id="UP001206128">
    <property type="component" value="Unassembled WGS sequence"/>
</dbReference>
<evidence type="ECO:0000313" key="5">
    <source>
        <dbReference type="Proteomes" id="UP001206128"/>
    </source>
</evidence>
<evidence type="ECO:0000256" key="1">
    <source>
        <dbReference type="PIRSR" id="PIRSR637460-1"/>
    </source>
</evidence>